<evidence type="ECO:0000313" key="5">
    <source>
        <dbReference type="Proteomes" id="UP000656804"/>
    </source>
</evidence>
<dbReference type="InterPro" id="IPR003399">
    <property type="entry name" value="Mce/MlaD"/>
</dbReference>
<dbReference type="InterPro" id="IPR005693">
    <property type="entry name" value="Mce"/>
</dbReference>
<evidence type="ECO:0000259" key="3">
    <source>
        <dbReference type="Pfam" id="PF11887"/>
    </source>
</evidence>
<dbReference type="Pfam" id="PF11887">
    <property type="entry name" value="Mce4_CUP1"/>
    <property type="match status" value="1"/>
</dbReference>
<feature type="transmembrane region" description="Helical" evidence="1">
    <location>
        <begin position="12"/>
        <end position="30"/>
    </location>
</feature>
<gene>
    <name evidence="4" type="ORF">ISG29_10625</name>
</gene>
<dbReference type="RefSeq" id="WP_194503398.1">
    <property type="nucleotide sequence ID" value="NZ_JADIVZ010000004.1"/>
</dbReference>
<keyword evidence="5" id="KW-1185">Reference proteome</keyword>
<feature type="domain" description="Mammalian cell entry C-terminal" evidence="3">
    <location>
        <begin position="117"/>
        <end position="325"/>
    </location>
</feature>
<comment type="caution">
    <text evidence="4">The sequence shown here is derived from an EMBL/GenBank/DDBJ whole genome shotgun (WGS) entry which is preliminary data.</text>
</comment>
<dbReference type="EMBL" id="JADIVZ010000004">
    <property type="protein sequence ID" value="MBF4162148.1"/>
    <property type="molecule type" value="Genomic_DNA"/>
</dbReference>
<accession>A0A930UWI1</accession>
<keyword evidence="1" id="KW-1133">Transmembrane helix</keyword>
<evidence type="ECO:0000313" key="4">
    <source>
        <dbReference type="EMBL" id="MBF4162148.1"/>
    </source>
</evidence>
<protein>
    <submittedName>
        <fullName evidence="4">MCE family protein</fullName>
    </submittedName>
</protein>
<dbReference type="PANTHER" id="PTHR33371">
    <property type="entry name" value="INTERMEMBRANE PHOSPHOLIPID TRANSPORT SYSTEM BINDING PROTEIN MLAD-RELATED"/>
    <property type="match status" value="1"/>
</dbReference>
<sequence>MRDYSQARILRAGTILLVLMGVILAATFNLSKFPGMGGTTYQAYFADASGLHRGSQVLIGGIRSGRVSSVDLDDGKVLVDFSVDDGVEFGPDSSASIEVFNLLGEKYLKITPEGSGELDPKTPIPLDRTESAYDIVGVTSDLVDTTQAIDKSQLKQALDTLGDITDQAAPEIQGSLTGISRLSRTVASRDTELRQLLSRSQHVTKTLANRRGDIVKLMRSASQVFAELQTRKQSVHALLVNARTLSDELRGLAQDNQQQIGPALAQVDQLLNTLNSRNKELRELLKRFGPYASLLSNIIGTGPWFDAYLGNVLGFFTGEFVPQQSPSTGGDG</sequence>
<dbReference type="AlphaFoldDB" id="A0A930UWI1"/>
<evidence type="ECO:0000256" key="1">
    <source>
        <dbReference type="SAM" id="Phobius"/>
    </source>
</evidence>
<name>A0A930UWI1_9ACTN</name>
<dbReference type="InterPro" id="IPR052336">
    <property type="entry name" value="MlaD_Phospholipid_Transporter"/>
</dbReference>
<dbReference type="Pfam" id="PF02470">
    <property type="entry name" value="MlaD"/>
    <property type="match status" value="1"/>
</dbReference>
<dbReference type="GO" id="GO:0005576">
    <property type="term" value="C:extracellular region"/>
    <property type="evidence" value="ECO:0007669"/>
    <property type="project" value="TreeGrafter"/>
</dbReference>
<keyword evidence="1" id="KW-0472">Membrane</keyword>
<dbReference type="InterPro" id="IPR024516">
    <property type="entry name" value="Mce_C"/>
</dbReference>
<dbReference type="NCBIfam" id="TIGR00996">
    <property type="entry name" value="Mtu_fam_mce"/>
    <property type="match status" value="1"/>
</dbReference>
<feature type="domain" description="Mce/MlaD" evidence="2">
    <location>
        <begin position="38"/>
        <end position="112"/>
    </location>
</feature>
<evidence type="ECO:0000259" key="2">
    <source>
        <dbReference type="Pfam" id="PF02470"/>
    </source>
</evidence>
<dbReference type="Proteomes" id="UP000656804">
    <property type="component" value="Unassembled WGS sequence"/>
</dbReference>
<dbReference type="SUPFAM" id="SSF58104">
    <property type="entry name" value="Methyl-accepting chemotaxis protein (MCP) signaling domain"/>
    <property type="match status" value="1"/>
</dbReference>
<reference evidence="4" key="1">
    <citation type="submission" date="2020-11" db="EMBL/GenBank/DDBJ databases">
        <title>Nocardioides sp. CBS4Y-1, whole genome shotgun sequence.</title>
        <authorList>
            <person name="Tuo L."/>
        </authorList>
    </citation>
    <scope>NUCLEOTIDE SEQUENCE</scope>
    <source>
        <strain evidence="4">CBS4Y-1</strain>
    </source>
</reference>
<proteinExistence type="predicted"/>
<organism evidence="4 5">
    <name type="scientific">Nocardioides acrostichi</name>
    <dbReference type="NCBI Taxonomy" id="2784339"/>
    <lineage>
        <taxon>Bacteria</taxon>
        <taxon>Bacillati</taxon>
        <taxon>Actinomycetota</taxon>
        <taxon>Actinomycetes</taxon>
        <taxon>Propionibacteriales</taxon>
        <taxon>Nocardioidaceae</taxon>
        <taxon>Nocardioides</taxon>
    </lineage>
</organism>
<dbReference type="PANTHER" id="PTHR33371:SF18">
    <property type="entry name" value="MCE-FAMILY PROTEIN MCE3C"/>
    <property type="match status" value="1"/>
</dbReference>
<dbReference type="PRINTS" id="PR01782">
    <property type="entry name" value="MCEVIRFACTOR"/>
</dbReference>
<keyword evidence="1" id="KW-0812">Transmembrane</keyword>